<organism evidence="8 9">
    <name type="scientific">Arsenicicoccus cauae</name>
    <dbReference type="NCBI Taxonomy" id="2663847"/>
    <lineage>
        <taxon>Bacteria</taxon>
        <taxon>Bacillati</taxon>
        <taxon>Actinomycetota</taxon>
        <taxon>Actinomycetes</taxon>
        <taxon>Micrococcales</taxon>
        <taxon>Intrasporangiaceae</taxon>
        <taxon>Arsenicicoccus</taxon>
    </lineage>
</organism>
<dbReference type="InterPro" id="IPR011545">
    <property type="entry name" value="DEAD/DEAH_box_helicase_dom"/>
</dbReference>
<dbReference type="GO" id="GO:0004386">
    <property type="term" value="F:helicase activity"/>
    <property type="evidence" value="ECO:0007669"/>
    <property type="project" value="UniProtKB-KW"/>
</dbReference>
<gene>
    <name evidence="8" type="ORF">GGG17_05810</name>
</gene>
<dbReference type="GO" id="GO:0003676">
    <property type="term" value="F:nucleic acid binding"/>
    <property type="evidence" value="ECO:0007669"/>
    <property type="project" value="InterPro"/>
</dbReference>
<dbReference type="InterPro" id="IPR050699">
    <property type="entry name" value="RNA-DNA_Helicase"/>
</dbReference>
<comment type="caution">
    <text evidence="8">The sequence shown here is derived from an EMBL/GenBank/DDBJ whole genome shotgun (WGS) entry which is preliminary data.</text>
</comment>
<dbReference type="Pfam" id="PF00270">
    <property type="entry name" value="DEAD"/>
    <property type="match status" value="1"/>
</dbReference>
<keyword evidence="2" id="KW-0378">Hydrolase</keyword>
<evidence type="ECO:0000256" key="1">
    <source>
        <dbReference type="ARBA" id="ARBA00022741"/>
    </source>
</evidence>
<dbReference type="InterPro" id="IPR027417">
    <property type="entry name" value="P-loop_NTPase"/>
</dbReference>
<dbReference type="Pfam" id="PF21408">
    <property type="entry name" value="MTR4-like_stalk"/>
    <property type="match status" value="1"/>
</dbReference>
<feature type="region of interest" description="Disordered" evidence="5">
    <location>
        <begin position="276"/>
        <end position="340"/>
    </location>
</feature>
<dbReference type="SMART" id="SM00487">
    <property type="entry name" value="DEXDc"/>
    <property type="match status" value="1"/>
</dbReference>
<evidence type="ECO:0000256" key="5">
    <source>
        <dbReference type="SAM" id="MobiDB-lite"/>
    </source>
</evidence>
<dbReference type="Proteomes" id="UP000431092">
    <property type="component" value="Unassembled WGS sequence"/>
</dbReference>
<dbReference type="Pfam" id="PF00271">
    <property type="entry name" value="Helicase_C"/>
    <property type="match status" value="1"/>
</dbReference>
<evidence type="ECO:0000313" key="9">
    <source>
        <dbReference type="Proteomes" id="UP000431092"/>
    </source>
</evidence>
<keyword evidence="3 8" id="KW-0347">Helicase</keyword>
<dbReference type="CDD" id="cd18795">
    <property type="entry name" value="SF2_C_Ski2"/>
    <property type="match status" value="1"/>
</dbReference>
<dbReference type="GO" id="GO:0005524">
    <property type="term" value="F:ATP binding"/>
    <property type="evidence" value="ECO:0007669"/>
    <property type="project" value="UniProtKB-KW"/>
</dbReference>
<dbReference type="SUPFAM" id="SSF52540">
    <property type="entry name" value="P-loop containing nucleoside triphosphate hydrolases"/>
    <property type="match status" value="1"/>
</dbReference>
<evidence type="ECO:0000313" key="8">
    <source>
        <dbReference type="EMBL" id="MTB71492.1"/>
    </source>
</evidence>
<dbReference type="InterPro" id="IPR012961">
    <property type="entry name" value="Ski2/MTR4_C"/>
</dbReference>
<feature type="region of interest" description="Disordered" evidence="5">
    <location>
        <begin position="710"/>
        <end position="762"/>
    </location>
</feature>
<accession>A0A6I3IC66</accession>
<dbReference type="PANTHER" id="PTHR12131:SF1">
    <property type="entry name" value="ATP-DEPENDENT RNA HELICASE SUPV3L1, MITOCHONDRIAL-RELATED"/>
    <property type="match status" value="1"/>
</dbReference>
<feature type="domain" description="Helicase ATP-binding" evidence="6">
    <location>
        <begin position="52"/>
        <end position="210"/>
    </location>
</feature>
<protein>
    <submittedName>
        <fullName evidence="8">DEAD/DEAH box helicase</fullName>
    </submittedName>
</protein>
<dbReference type="PROSITE" id="PS51194">
    <property type="entry name" value="HELICASE_CTER"/>
    <property type="match status" value="1"/>
</dbReference>
<evidence type="ECO:0000259" key="7">
    <source>
        <dbReference type="PROSITE" id="PS51194"/>
    </source>
</evidence>
<evidence type="ECO:0000256" key="4">
    <source>
        <dbReference type="ARBA" id="ARBA00022840"/>
    </source>
</evidence>
<keyword evidence="1" id="KW-0547">Nucleotide-binding</keyword>
<dbReference type="InterPro" id="IPR014001">
    <property type="entry name" value="Helicase_ATP-bd"/>
</dbReference>
<dbReference type="InterPro" id="IPR001650">
    <property type="entry name" value="Helicase_C-like"/>
</dbReference>
<dbReference type="Pfam" id="PF08148">
    <property type="entry name" value="DSHCT"/>
    <property type="match status" value="1"/>
</dbReference>
<dbReference type="SMART" id="SM00490">
    <property type="entry name" value="HELICc"/>
    <property type="match status" value="1"/>
</dbReference>
<dbReference type="Pfam" id="PF26090">
    <property type="entry name" value="SH3_HelY"/>
    <property type="match status" value="1"/>
</dbReference>
<reference evidence="8 9" key="1">
    <citation type="submission" date="2019-11" db="EMBL/GenBank/DDBJ databases">
        <title>Whole genome sequencing identifies a novel species of the genus Arsenicicoccus isolated from human blood.</title>
        <authorList>
            <person name="Jeong J.H."/>
            <person name="Kweon O.J."/>
            <person name="Kim H.R."/>
            <person name="Kim T.-H."/>
            <person name="Ha S.-M."/>
            <person name="Lee M.-K."/>
        </authorList>
    </citation>
    <scope>NUCLEOTIDE SEQUENCE [LARGE SCALE GENOMIC DNA]</scope>
    <source>
        <strain evidence="8 9">MKL-02</strain>
    </source>
</reference>
<keyword evidence="9" id="KW-1185">Reference proteome</keyword>
<feature type="domain" description="Helicase C-terminal" evidence="7">
    <location>
        <begin position="343"/>
        <end position="547"/>
    </location>
</feature>
<dbReference type="Gene3D" id="1.10.3380.30">
    <property type="match status" value="1"/>
</dbReference>
<dbReference type="SMART" id="SM01142">
    <property type="entry name" value="DSHCT"/>
    <property type="match status" value="1"/>
</dbReference>
<name>A0A6I3IC66_9MICO</name>
<evidence type="ECO:0000256" key="2">
    <source>
        <dbReference type="ARBA" id="ARBA00022801"/>
    </source>
</evidence>
<proteinExistence type="predicted"/>
<dbReference type="Gene3D" id="3.40.50.300">
    <property type="entry name" value="P-loop containing nucleotide triphosphate hydrolases"/>
    <property type="match status" value="2"/>
</dbReference>
<dbReference type="PROSITE" id="PS51192">
    <property type="entry name" value="HELICASE_ATP_BIND_1"/>
    <property type="match status" value="1"/>
</dbReference>
<dbReference type="GO" id="GO:0016787">
    <property type="term" value="F:hydrolase activity"/>
    <property type="evidence" value="ECO:0007669"/>
    <property type="project" value="UniProtKB-KW"/>
</dbReference>
<dbReference type="GO" id="GO:0055087">
    <property type="term" value="C:Ski complex"/>
    <property type="evidence" value="ECO:0007669"/>
    <property type="project" value="TreeGrafter"/>
</dbReference>
<dbReference type="FunFam" id="3.40.50.300:FF:000190">
    <property type="entry name" value="ATP-dependent RNA helicase"/>
    <property type="match status" value="1"/>
</dbReference>
<sequence length="988" mass="106795">MTRPARSDVGRPAYQGVSVPSRSLQGMAQHPHLDTFTASFPFELDAFQLEACAAVEDGHGVLVAAPTGAGKTIVGEFGVHLALATGRKAFYTTPIKALSNQKYHDLVARHGADRVGLLTGDSSVNGEAPVVVMTTEVLRNMLYAGSTSLHDLGVVVMDEVHYLADRFRGAVWEEVIIHLPQPVQVISLSATVSNAEEFGAWLGTVRGDTAVVVSEHRPVPLWQHMMVGRELFDLFVDDGGAILGKDRDSHNRITDEIVKVNPDLVQRLQSLERASYAAGRGMRSTSRANDPWGSRGRGRGRGGADSGRPRGGGPHGPSGGGGEGMGGGAGAGARGSRPGGAASRAEVIARLDRDGLLPAITFIFSRAGCEGAVAQLLAQDVRLVPPEEGRRIRRTVEERIAGVADEDLGILGYHDFVEALGRGYAAHHAGMLPTFREIVEELFTAGRIRAVFATETLALGINMPARTVVLEKLVKFNGDAHVELSPAEYTQLTGRAGRRGIDVEGHAVVVWSRGIDPLAVGGLASTRTYPLNSSFRPTYNMAVNLVERVGRAEARDILETSFAQFQADRAVVGLATQVRRNEEALDGYREAMTCHLGDFEEYSALREQIRQLEKSMAREGSSSRRAEIEQSLGDLQPGDVISLREGRHTGMAIVVNANTAGRNNPPTPLVINADGRARRLTVHDVDAPVRPVTTLQLPRNFNARNTKMRKDLASTVRAKVPYEPPPRGRGKRSAGDESGSASAGEQAVASLRQRMKAHPCHQCPEREDHARWAERYHRLERETHGLRRKVSGRTNSVARQFDQICDLLSELGYLDAAGEAVTPSGQMLRRLYSEKDLLAAECLAHGVWQRLDGPSLAAVVSALVYEPRRDESDPNPRTPGADVAEAYQQMVRLWATIADREAAAHLPETGQPDGGMLWSVHRWASGQALEVCLRDSDMAAGDFVRRCKQVVDLLGQVATCAPQPALAATARAAIDLVMRGVVAADRLD</sequence>
<dbReference type="AlphaFoldDB" id="A0A6I3IC66"/>
<feature type="compositionally biased region" description="Low complexity" evidence="5">
    <location>
        <begin position="736"/>
        <end position="750"/>
    </location>
</feature>
<dbReference type="GO" id="GO:0070478">
    <property type="term" value="P:nuclear-transcribed mRNA catabolic process, 3'-5' exonucleolytic nonsense-mediated decay"/>
    <property type="evidence" value="ECO:0007669"/>
    <property type="project" value="TreeGrafter"/>
</dbReference>
<evidence type="ECO:0000259" key="6">
    <source>
        <dbReference type="PROSITE" id="PS51192"/>
    </source>
</evidence>
<feature type="compositionally biased region" description="Gly residues" evidence="5">
    <location>
        <begin position="301"/>
        <end position="333"/>
    </location>
</feature>
<dbReference type="PANTHER" id="PTHR12131">
    <property type="entry name" value="ATP-DEPENDENT RNA AND DNA HELICASE"/>
    <property type="match status" value="1"/>
</dbReference>
<dbReference type="InterPro" id="IPR048392">
    <property type="entry name" value="MTR4-like_stalk"/>
</dbReference>
<dbReference type="InterPro" id="IPR058621">
    <property type="entry name" value="SH3_HelY"/>
</dbReference>
<dbReference type="EMBL" id="WLVL01000021">
    <property type="protein sequence ID" value="MTB71492.1"/>
    <property type="molecule type" value="Genomic_DNA"/>
</dbReference>
<keyword evidence="4" id="KW-0067">ATP-binding</keyword>
<evidence type="ECO:0000256" key="3">
    <source>
        <dbReference type="ARBA" id="ARBA00022806"/>
    </source>
</evidence>